<protein>
    <submittedName>
        <fullName evidence="2">Para-aminobenzoate synthase, aminase component</fullName>
        <ecNumber evidence="2">2.6.1.85</ecNumber>
    </submittedName>
</protein>
<dbReference type="InterPro" id="IPR005801">
    <property type="entry name" value="ADC_synthase"/>
</dbReference>
<dbReference type="EMBL" id="UOYO01000026">
    <property type="protein sequence ID" value="VAY87520.1"/>
    <property type="molecule type" value="Genomic_DNA"/>
</dbReference>
<dbReference type="Pfam" id="PF00425">
    <property type="entry name" value="Chorismate_bind"/>
    <property type="match status" value="1"/>
</dbReference>
<keyword evidence="2" id="KW-0032">Aminotransferase</keyword>
<sequence length="313" mass="36259">MTLKDTLNFFGKKREPFFFCISYDMSKWEIHKLSQLPSDIKFNINNSQLNTNNSLDLIANAQSLDEYKVQFKKIQHQIKRGNAYLINLTKQTKIKTSYCLKDLYNKSHAKYKLYFKDQFICFSPEQFIKCENNKIFTYPMKGTIDASIYDAKNIILNDKKELAEHTMIVDLLRNDLSIISNNVKVNKFRYCEIIKAGHKKLIQVSSKISGDLDDDWRDQIGNIITSILPAGSITGTPKKQTIKIINKIEDYDRNFFTGIFGIFDGQNLNSAVMIRFIEKNKNNELIYKSGGGITCDSLAEKEYQELLNKIYIP</sequence>
<dbReference type="GO" id="GO:0000162">
    <property type="term" value="P:L-tryptophan biosynthetic process"/>
    <property type="evidence" value="ECO:0007669"/>
    <property type="project" value="TreeGrafter"/>
</dbReference>
<reference evidence="2" key="1">
    <citation type="submission" date="2018-10" db="EMBL/GenBank/DDBJ databases">
        <authorList>
            <person name="Aoki K."/>
        </authorList>
    </citation>
    <scope>NUCLEOTIDE SEQUENCE</scope>
</reference>
<dbReference type="EC" id="2.6.1.85" evidence="2"/>
<feature type="domain" description="Chorismate-utilising enzyme C-terminal" evidence="1">
    <location>
        <begin position="65"/>
        <end position="309"/>
    </location>
</feature>
<dbReference type="PANTHER" id="PTHR11236:SF50">
    <property type="entry name" value="AMINODEOXYCHORISMATE SYNTHASE COMPONENT 1"/>
    <property type="match status" value="1"/>
</dbReference>
<dbReference type="SUPFAM" id="SSF56322">
    <property type="entry name" value="ADC synthase"/>
    <property type="match status" value="1"/>
</dbReference>
<name>A0A3B1DXH4_9ZZZZ</name>
<dbReference type="NCBIfam" id="NF005486">
    <property type="entry name" value="PRK07093.1"/>
    <property type="match status" value="1"/>
</dbReference>
<dbReference type="GO" id="GO:0046820">
    <property type="term" value="F:4-amino-4-deoxychorismate synthase activity"/>
    <property type="evidence" value="ECO:0007669"/>
    <property type="project" value="UniProtKB-EC"/>
</dbReference>
<evidence type="ECO:0000313" key="2">
    <source>
        <dbReference type="EMBL" id="VAY87520.1"/>
    </source>
</evidence>
<dbReference type="PANTHER" id="PTHR11236">
    <property type="entry name" value="AMINOBENZOATE/ANTHRANILATE SYNTHASE"/>
    <property type="match status" value="1"/>
</dbReference>
<gene>
    <name evidence="2" type="ORF">MNB_ARC-1_441</name>
</gene>
<dbReference type="InterPro" id="IPR019999">
    <property type="entry name" value="Anth_synth_I-like"/>
</dbReference>
<dbReference type="AlphaFoldDB" id="A0A3B1DXH4"/>
<organism evidence="2">
    <name type="scientific">hydrothermal vent metagenome</name>
    <dbReference type="NCBI Taxonomy" id="652676"/>
    <lineage>
        <taxon>unclassified sequences</taxon>
        <taxon>metagenomes</taxon>
        <taxon>ecological metagenomes</taxon>
    </lineage>
</organism>
<dbReference type="Gene3D" id="3.60.120.10">
    <property type="entry name" value="Anthranilate synthase"/>
    <property type="match status" value="1"/>
</dbReference>
<proteinExistence type="predicted"/>
<evidence type="ECO:0000259" key="1">
    <source>
        <dbReference type="Pfam" id="PF00425"/>
    </source>
</evidence>
<accession>A0A3B1DXH4</accession>
<dbReference type="PRINTS" id="PR00095">
    <property type="entry name" value="ANTSNTHASEI"/>
</dbReference>
<keyword evidence="2" id="KW-0808">Transferase</keyword>
<dbReference type="InterPro" id="IPR015890">
    <property type="entry name" value="Chorismate_C"/>
</dbReference>